<keyword evidence="2 9" id="KW-0547">Nucleotide-binding</keyword>
<evidence type="ECO:0000256" key="3">
    <source>
        <dbReference type="ARBA" id="ARBA00022763"/>
    </source>
</evidence>
<feature type="binding site" evidence="9">
    <location>
        <position position="62"/>
    </location>
    <ligand>
        <name>ATP</name>
        <dbReference type="ChEBI" id="CHEBI:30616"/>
    </ligand>
</feature>
<evidence type="ECO:0000256" key="4">
    <source>
        <dbReference type="ARBA" id="ARBA00022801"/>
    </source>
</evidence>
<dbReference type="GO" id="GO:0048476">
    <property type="term" value="C:Holliday junction resolvase complex"/>
    <property type="evidence" value="ECO:0007669"/>
    <property type="project" value="UniProtKB-UniRule"/>
</dbReference>
<keyword evidence="1 9" id="KW-0963">Cytoplasm</keyword>
<protein>
    <recommendedName>
        <fullName evidence="9">Holliday junction branch migration complex subunit RuvB</fullName>
        <ecNumber evidence="9">3.6.4.-</ecNumber>
    </recommendedName>
</protein>
<evidence type="ECO:0000259" key="10">
    <source>
        <dbReference type="SMART" id="SM00382"/>
    </source>
</evidence>
<feature type="binding site" evidence="9">
    <location>
        <position position="16"/>
    </location>
    <ligand>
        <name>ATP</name>
        <dbReference type="ChEBI" id="CHEBI:30616"/>
    </ligand>
</feature>
<organism evidence="11 12">
    <name type="scientific">Candidatus Wildermuthbacteria bacterium RIFCSPLOWO2_02_FULL_47_9c</name>
    <dbReference type="NCBI Taxonomy" id="1802466"/>
    <lineage>
        <taxon>Bacteria</taxon>
        <taxon>Candidatus Wildermuthiibacteriota</taxon>
    </lineage>
</organism>
<dbReference type="Pfam" id="PF05496">
    <property type="entry name" value="RuvB_N"/>
    <property type="match status" value="1"/>
</dbReference>
<evidence type="ECO:0000256" key="9">
    <source>
        <dbReference type="HAMAP-Rule" id="MF_00016"/>
    </source>
</evidence>
<feature type="binding site" evidence="9">
    <location>
        <position position="305"/>
    </location>
    <ligand>
        <name>DNA</name>
        <dbReference type="ChEBI" id="CHEBI:16991"/>
    </ligand>
</feature>
<feature type="binding site" evidence="9">
    <location>
        <position position="61"/>
    </location>
    <ligand>
        <name>ATP</name>
        <dbReference type="ChEBI" id="CHEBI:30616"/>
    </ligand>
</feature>
<evidence type="ECO:0000256" key="1">
    <source>
        <dbReference type="ARBA" id="ARBA00022490"/>
    </source>
</evidence>
<name>A0A1G2RV29_9BACT</name>
<comment type="domain">
    <text evidence="9">Has 3 domains, the large (RuvB-L) and small ATPase (RuvB-S) domains and the C-terminal head (RuvB-H) domain. The head domain binds DNA, while the ATPase domains jointly bind ATP, ADP or are empty depending on the state of the subunit in the translocation cycle. During a single DNA translocation step the structure of each domain remains the same, but their relative positions change.</text>
</comment>
<comment type="caution">
    <text evidence="9">Lacks conserved residue(s) required for the propagation of feature annotation.</text>
</comment>
<dbReference type="CDD" id="cd00009">
    <property type="entry name" value="AAA"/>
    <property type="match status" value="1"/>
</dbReference>
<evidence type="ECO:0000256" key="2">
    <source>
        <dbReference type="ARBA" id="ARBA00022741"/>
    </source>
</evidence>
<dbReference type="PANTHER" id="PTHR42848">
    <property type="match status" value="1"/>
</dbReference>
<proteinExistence type="inferred from homology"/>
<dbReference type="Gene3D" id="3.40.50.300">
    <property type="entry name" value="P-loop containing nucleotide triphosphate hydrolases"/>
    <property type="match status" value="1"/>
</dbReference>
<dbReference type="InterPro" id="IPR036390">
    <property type="entry name" value="WH_DNA-bd_sf"/>
</dbReference>
<dbReference type="SUPFAM" id="SSF52540">
    <property type="entry name" value="P-loop containing nucleoside triphosphate hydrolases"/>
    <property type="match status" value="1"/>
</dbReference>
<dbReference type="GO" id="GO:0005737">
    <property type="term" value="C:cytoplasm"/>
    <property type="evidence" value="ECO:0007669"/>
    <property type="project" value="UniProtKB-SubCell"/>
</dbReference>
<keyword evidence="6 9" id="KW-0238">DNA-binding</keyword>
<dbReference type="EMBL" id="MHUL01000037">
    <property type="protein sequence ID" value="OHA76239.1"/>
    <property type="molecule type" value="Genomic_DNA"/>
</dbReference>
<dbReference type="Gene3D" id="1.10.10.10">
    <property type="entry name" value="Winged helix-like DNA-binding domain superfamily/Winged helix DNA-binding domain"/>
    <property type="match status" value="1"/>
</dbReference>
<dbReference type="InterPro" id="IPR003593">
    <property type="entry name" value="AAA+_ATPase"/>
</dbReference>
<keyword evidence="3 9" id="KW-0227">DNA damage</keyword>
<comment type="caution">
    <text evidence="11">The sequence shown here is derived from an EMBL/GenBank/DDBJ whole genome shotgun (WGS) entry which is preliminary data.</text>
</comment>
<feature type="binding site" evidence="9">
    <location>
        <position position="60"/>
    </location>
    <ligand>
        <name>ATP</name>
        <dbReference type="ChEBI" id="CHEBI:30616"/>
    </ligand>
</feature>
<keyword evidence="11" id="KW-0347">Helicase</keyword>
<evidence type="ECO:0000256" key="7">
    <source>
        <dbReference type="ARBA" id="ARBA00023172"/>
    </source>
</evidence>
<comment type="similarity">
    <text evidence="9">Belongs to the RuvB family.</text>
</comment>
<evidence type="ECO:0000313" key="11">
    <source>
        <dbReference type="EMBL" id="OHA76239.1"/>
    </source>
</evidence>
<feature type="binding site" evidence="9">
    <location>
        <position position="213"/>
    </location>
    <ligand>
        <name>ATP</name>
        <dbReference type="ChEBI" id="CHEBI:30616"/>
    </ligand>
</feature>
<dbReference type="InterPro" id="IPR036388">
    <property type="entry name" value="WH-like_DNA-bd_sf"/>
</dbReference>
<dbReference type="InterPro" id="IPR004605">
    <property type="entry name" value="DNA_helicase_Holl-junc_RuvB"/>
</dbReference>
<accession>A0A1G2RV29</accession>
<keyword evidence="8 9" id="KW-0234">DNA repair</keyword>
<dbReference type="NCBIfam" id="TIGR00635">
    <property type="entry name" value="ruvB"/>
    <property type="match status" value="1"/>
</dbReference>
<dbReference type="InterPro" id="IPR008824">
    <property type="entry name" value="RuvB-like_N"/>
</dbReference>
<keyword evidence="5 9" id="KW-0067">ATP-binding</keyword>
<feature type="region of interest" description="Head domain (RuvB-H)" evidence="9">
    <location>
        <begin position="250"/>
        <end position="330"/>
    </location>
</feature>
<dbReference type="GO" id="GO:0000400">
    <property type="term" value="F:four-way junction DNA binding"/>
    <property type="evidence" value="ECO:0007669"/>
    <property type="project" value="UniProtKB-UniRule"/>
</dbReference>
<dbReference type="Proteomes" id="UP000178222">
    <property type="component" value="Unassembled WGS sequence"/>
</dbReference>
<dbReference type="GO" id="GO:0006310">
    <property type="term" value="P:DNA recombination"/>
    <property type="evidence" value="ECO:0007669"/>
    <property type="project" value="UniProtKB-UniRule"/>
</dbReference>
<dbReference type="GO" id="GO:0009378">
    <property type="term" value="F:four-way junction helicase activity"/>
    <property type="evidence" value="ECO:0007669"/>
    <property type="project" value="InterPro"/>
</dbReference>
<dbReference type="Gene3D" id="1.10.8.60">
    <property type="match status" value="1"/>
</dbReference>
<feature type="binding site" evidence="9">
    <location>
        <position position="310"/>
    </location>
    <ligand>
        <name>DNA</name>
        <dbReference type="ChEBI" id="CHEBI:16991"/>
    </ligand>
</feature>
<dbReference type="InterPro" id="IPR027417">
    <property type="entry name" value="P-loop_NTPase"/>
</dbReference>
<dbReference type="EC" id="3.6.4.-" evidence="9"/>
<dbReference type="NCBIfam" id="NF000868">
    <property type="entry name" value="PRK00080.1"/>
    <property type="match status" value="1"/>
</dbReference>
<dbReference type="InterPro" id="IPR008823">
    <property type="entry name" value="RuvB_wg_C"/>
</dbReference>
<feature type="domain" description="AAA+ ATPase" evidence="10">
    <location>
        <begin position="46"/>
        <end position="177"/>
    </location>
</feature>
<dbReference type="PANTHER" id="PTHR42848:SF1">
    <property type="entry name" value="HOLLIDAY JUNCTION BRANCH MIGRATION COMPLEX SUBUNIT RUVB"/>
    <property type="match status" value="1"/>
</dbReference>
<comment type="subunit">
    <text evidence="9">Homohexamer. Forms an RuvA(8)-RuvB(12)-Holliday junction (HJ) complex. HJ DNA is sandwiched between 2 RuvA tetramers; dsDNA enters through RuvA and exits via RuvB. An RuvB hexamer assembles on each DNA strand where it exits the tetramer. Each RuvB hexamer is contacted by two RuvA subunits (via domain III) on 2 adjacent RuvB subunits; this complex drives branch migration. In the full resolvosome a probable DNA-RuvA(4)-RuvB(12)-RuvC(2) complex forms which resolves the HJ.</text>
</comment>
<comment type="function">
    <text evidence="9">The RuvA-RuvB-RuvC complex processes Holliday junction (HJ) DNA during genetic recombination and DNA repair, while the RuvA-RuvB complex plays an important role in the rescue of blocked DNA replication forks via replication fork reversal (RFR). RuvA specifically binds to HJ cruciform DNA, conferring on it an open structure. The RuvB hexamer acts as an ATP-dependent pump, pulling dsDNA into and through the RuvAB complex. RuvB forms 2 homohexamers on either side of HJ DNA bound by 1 or 2 RuvA tetramers; 4 subunits per hexamer contact DNA at a time. Coordinated motions by a converter formed by DNA-disengaged RuvB subunits stimulates ATP hydrolysis and nucleotide exchange. Immobilization of the converter enables RuvB to convert the ATP-contained energy into a lever motion, pulling 2 nucleotides of DNA out of the RuvA tetramer per ATP hydrolyzed, thus driving DNA branch migration. The RuvB motors rotate together with the DNA substrate, which together with the progressing nucleotide cycle form the mechanistic basis for DNA recombination by continuous HJ branch migration. Branch migration allows RuvC to scan DNA until it finds its consensus sequence, where it cleaves and resolves cruciform DNA.</text>
</comment>
<dbReference type="Pfam" id="PF17864">
    <property type="entry name" value="AAA_lid_4"/>
    <property type="match status" value="1"/>
</dbReference>
<gene>
    <name evidence="9" type="primary">ruvB</name>
    <name evidence="11" type="ORF">A3J30_01780</name>
</gene>
<feature type="binding site" evidence="9">
    <location>
        <position position="61"/>
    </location>
    <ligand>
        <name>Mg(2+)</name>
        <dbReference type="ChEBI" id="CHEBI:18420"/>
    </ligand>
</feature>
<feature type="binding site" evidence="9">
    <location>
        <position position="15"/>
    </location>
    <ligand>
        <name>ATP</name>
        <dbReference type="ChEBI" id="CHEBI:30616"/>
    </ligand>
</feature>
<evidence type="ECO:0000256" key="8">
    <source>
        <dbReference type="ARBA" id="ARBA00023204"/>
    </source>
</evidence>
<keyword evidence="4 9" id="KW-0378">Hydrolase</keyword>
<dbReference type="InterPro" id="IPR041445">
    <property type="entry name" value="AAA_lid_4"/>
</dbReference>
<feature type="region of interest" description="Small ATPAse domain (RuvB-S)" evidence="9">
    <location>
        <begin position="177"/>
        <end position="247"/>
    </location>
</feature>
<dbReference type="GO" id="GO:0005524">
    <property type="term" value="F:ATP binding"/>
    <property type="evidence" value="ECO:0007669"/>
    <property type="project" value="UniProtKB-UniRule"/>
</dbReference>
<feature type="binding site" evidence="9">
    <location>
        <position position="176"/>
    </location>
    <ligand>
        <name>ATP</name>
        <dbReference type="ChEBI" id="CHEBI:30616"/>
    </ligand>
</feature>
<comment type="subcellular location">
    <subcellularLocation>
        <location evidence="9">Cytoplasm</location>
    </subcellularLocation>
</comment>
<dbReference type="HAMAP" id="MF_00016">
    <property type="entry name" value="DNA_HJ_migration_RuvB"/>
    <property type="match status" value="1"/>
</dbReference>
<evidence type="ECO:0000256" key="6">
    <source>
        <dbReference type="ARBA" id="ARBA00023125"/>
    </source>
</evidence>
<evidence type="ECO:0000313" key="12">
    <source>
        <dbReference type="Proteomes" id="UP000178222"/>
    </source>
</evidence>
<reference evidence="11 12" key="1">
    <citation type="journal article" date="2016" name="Nat. Commun.">
        <title>Thousands of microbial genomes shed light on interconnected biogeochemical processes in an aquifer system.</title>
        <authorList>
            <person name="Anantharaman K."/>
            <person name="Brown C.T."/>
            <person name="Hug L.A."/>
            <person name="Sharon I."/>
            <person name="Castelle C.J."/>
            <person name="Probst A.J."/>
            <person name="Thomas B.C."/>
            <person name="Singh A."/>
            <person name="Wilkins M.J."/>
            <person name="Karaoz U."/>
            <person name="Brodie E.L."/>
            <person name="Williams K.H."/>
            <person name="Hubbard S.S."/>
            <person name="Banfield J.F."/>
        </authorList>
    </citation>
    <scope>NUCLEOTIDE SEQUENCE [LARGE SCALE GENOMIC DNA]</scope>
</reference>
<comment type="catalytic activity">
    <reaction evidence="9">
        <text>ATP + H2O = ADP + phosphate + H(+)</text>
        <dbReference type="Rhea" id="RHEA:13065"/>
        <dbReference type="ChEBI" id="CHEBI:15377"/>
        <dbReference type="ChEBI" id="CHEBI:15378"/>
        <dbReference type="ChEBI" id="CHEBI:30616"/>
        <dbReference type="ChEBI" id="CHEBI:43474"/>
        <dbReference type="ChEBI" id="CHEBI:456216"/>
    </reaction>
</comment>
<dbReference type="GO" id="GO:0006281">
    <property type="term" value="P:DNA repair"/>
    <property type="evidence" value="ECO:0007669"/>
    <property type="project" value="UniProtKB-UniRule"/>
</dbReference>
<keyword evidence="7 9" id="KW-0233">DNA recombination</keyword>
<dbReference type="GO" id="GO:0016887">
    <property type="term" value="F:ATP hydrolysis activity"/>
    <property type="evidence" value="ECO:0007669"/>
    <property type="project" value="RHEA"/>
</dbReference>
<sequence length="330" mass="37253">MFVKDPAEEALERNLRPQRWDEYLGQKGVKDNLRVIIEAAKKRRDTLEHLLFYGSPGLGKTTLAHVIANELGAHIKTCTGPTLEKAGDLASLLTNLEEGDILFLDECHRMQKSVMEMLYPALEEFQLHLVMGRGPMARTMDLDLPRFTLIGATTRMALLPSPFRNRFGAIFQLQFYSQEEIKQILRRSSSLLRMPVDEDALHLISARSRYTPRIANRILRRVRDFATIEGSGTITREIAEKAFSFLGIDELGLEPADRKILETLIHKFAGRPVGIQALASAASEDADTILDLNEPYLLQLGLLERTPRGRVATPLAFRHLHISPPRPELL</sequence>
<dbReference type="AlphaFoldDB" id="A0A1G2RV29"/>
<feature type="binding site" evidence="9">
    <location>
        <position position="57"/>
    </location>
    <ligand>
        <name>ATP</name>
        <dbReference type="ChEBI" id="CHEBI:30616"/>
    </ligand>
</feature>
<dbReference type="SUPFAM" id="SSF46785">
    <property type="entry name" value="Winged helix' DNA-binding domain"/>
    <property type="match status" value="1"/>
</dbReference>
<dbReference type="SMART" id="SM00382">
    <property type="entry name" value="AAA"/>
    <property type="match status" value="1"/>
</dbReference>
<feature type="binding site" evidence="9">
    <location>
        <position position="166"/>
    </location>
    <ligand>
        <name>ATP</name>
        <dbReference type="ChEBI" id="CHEBI:30616"/>
    </ligand>
</feature>
<dbReference type="Pfam" id="PF05491">
    <property type="entry name" value="WHD_RuvB"/>
    <property type="match status" value="1"/>
</dbReference>
<evidence type="ECO:0000256" key="5">
    <source>
        <dbReference type="ARBA" id="ARBA00022840"/>
    </source>
</evidence>